<gene>
    <name evidence="1" type="ORF">DY240_07975</name>
</gene>
<comment type="caution">
    <text evidence="1">The sequence shown here is derived from an EMBL/GenBank/DDBJ whole genome shotgun (WGS) entry which is preliminary data.</text>
</comment>
<dbReference type="EMBL" id="QUAL01000067">
    <property type="protein sequence ID" value="RIQ29654.1"/>
    <property type="molecule type" value="Genomic_DNA"/>
</dbReference>
<dbReference type="InterPro" id="IPR011009">
    <property type="entry name" value="Kinase-like_dom_sf"/>
</dbReference>
<accession>A0A418KU46</accession>
<dbReference type="SUPFAM" id="SSF56112">
    <property type="entry name" value="Protein kinase-like (PK-like)"/>
    <property type="match status" value="1"/>
</dbReference>
<dbReference type="Proteomes" id="UP000284057">
    <property type="component" value="Unassembled WGS sequence"/>
</dbReference>
<proteinExistence type="predicted"/>
<sequence length="70" mass="7620">MTADDTHRVLHHACRRAGLDPAPAELLRRAENSVYRLPGEVIARVGRPGQAAAAGNEVRVARWLERAGLP</sequence>
<keyword evidence="1" id="KW-0808">Transferase</keyword>
<dbReference type="AlphaFoldDB" id="A0A418KU46"/>
<keyword evidence="2" id="KW-1185">Reference proteome</keyword>
<dbReference type="GO" id="GO:0016740">
    <property type="term" value="F:transferase activity"/>
    <property type="evidence" value="ECO:0007669"/>
    <property type="project" value="UniProtKB-KW"/>
</dbReference>
<organism evidence="1 2">
    <name type="scientific">Jiangella rhizosphaerae</name>
    <dbReference type="NCBI Taxonomy" id="2293569"/>
    <lineage>
        <taxon>Bacteria</taxon>
        <taxon>Bacillati</taxon>
        <taxon>Actinomycetota</taxon>
        <taxon>Actinomycetes</taxon>
        <taxon>Jiangellales</taxon>
        <taxon>Jiangellaceae</taxon>
        <taxon>Jiangella</taxon>
    </lineage>
</organism>
<reference evidence="1 2" key="1">
    <citation type="submission" date="2018-09" db="EMBL/GenBank/DDBJ databases">
        <title>Isolation, diversity and antifungal activity of actinobacteria from wheat.</title>
        <authorList>
            <person name="Han C."/>
        </authorList>
    </citation>
    <scope>NUCLEOTIDE SEQUENCE [LARGE SCALE GENOMIC DNA]</scope>
    <source>
        <strain evidence="1 2">NEAU-YY265</strain>
    </source>
</reference>
<evidence type="ECO:0000313" key="2">
    <source>
        <dbReference type="Proteomes" id="UP000284057"/>
    </source>
</evidence>
<evidence type="ECO:0000313" key="1">
    <source>
        <dbReference type="EMBL" id="RIQ29654.1"/>
    </source>
</evidence>
<name>A0A418KU46_9ACTN</name>
<feature type="non-terminal residue" evidence="1">
    <location>
        <position position="70"/>
    </location>
</feature>
<protein>
    <submittedName>
        <fullName evidence="1">Aminoglycoside phosphotransferase family protein</fullName>
    </submittedName>
</protein>